<dbReference type="NCBIfam" id="TIGR01905">
    <property type="entry name" value="paired_CXXCH_1"/>
    <property type="match status" value="1"/>
</dbReference>
<accession>A0A0C1QKZ8</accession>
<gene>
    <name evidence="5" type="ORF">SE37_00895</name>
</gene>
<feature type="domain" description="Doubled CXXCH motif" evidence="4">
    <location>
        <begin position="296"/>
        <end position="330"/>
    </location>
</feature>
<dbReference type="RefSeq" id="WP_014551365.1">
    <property type="nucleotide sequence ID" value="NZ_JXBL01000001.1"/>
</dbReference>
<keyword evidence="6" id="KW-1185">Reference proteome</keyword>
<comment type="caution">
    <text evidence="5">The sequence shown here is derived from an EMBL/GenBank/DDBJ whole genome shotgun (WGS) entry which is preliminary data.</text>
</comment>
<dbReference type="EMBL" id="JXBL01000001">
    <property type="protein sequence ID" value="KIE41292.1"/>
    <property type="molecule type" value="Genomic_DNA"/>
</dbReference>
<feature type="domain" description="Doubled CXXCH motif" evidence="4">
    <location>
        <begin position="226"/>
        <end position="264"/>
    </location>
</feature>
<sequence>MLGKGLWLAVCAVILLGTPATAGTIAFVAPTPNTWVGRSDHLVLKLNNPEITAVRINVNGVVGDMLAISSPEYRKAFQDFLIVQPLWDQGRNEVSVEAYAGKERVETTVATVYYAPGRDGATVPPEFKPFAFHVADTESRCAGCHNMAPSPAQLLSTQERENPCFGCHRGMLKVAFVHGPAGTYSCVYCHKEKASPKYSVPKRDSALCVECHEDKSTDFAKRKYVHGPIAGGMCEVCHDPHGSANRAQLRMPINTLCLSCHEAVARRPHILRTPSGEGHPVSGRKDPSASASGRDMSCISCHNPHAADVRYFFVNNAEERMALCQMCHNK</sequence>
<evidence type="ECO:0000256" key="3">
    <source>
        <dbReference type="SAM" id="SignalP"/>
    </source>
</evidence>
<feature type="chain" id="PRO_5002155296" evidence="3">
    <location>
        <begin position="23"/>
        <end position="330"/>
    </location>
</feature>
<feature type="domain" description="Doubled CXXCH motif" evidence="4">
    <location>
        <begin position="178"/>
        <end position="216"/>
    </location>
</feature>
<evidence type="ECO:0000256" key="1">
    <source>
        <dbReference type="ARBA" id="ARBA00022729"/>
    </source>
</evidence>
<dbReference type="Gene3D" id="1.10.1130.10">
    <property type="entry name" value="Flavocytochrome C3, Chain A"/>
    <property type="match status" value="1"/>
</dbReference>
<dbReference type="Pfam" id="PF09699">
    <property type="entry name" value="Paired_CXXCH_1"/>
    <property type="match status" value="4"/>
</dbReference>
<reference evidence="5 6" key="1">
    <citation type="submission" date="2015-01" db="EMBL/GenBank/DDBJ databases">
        <title>Genome sequence of the anaerobic bacterium Geobacter soli GSS01, a dissimilatory Fe(III) reducer from soil.</title>
        <authorList>
            <person name="Yang G."/>
            <person name="Zhou S."/>
        </authorList>
    </citation>
    <scope>NUCLEOTIDE SEQUENCE [LARGE SCALE GENOMIC DNA]</scope>
    <source>
        <strain evidence="5 6">GSS01</strain>
    </source>
</reference>
<dbReference type="GO" id="GO:0016491">
    <property type="term" value="F:oxidoreductase activity"/>
    <property type="evidence" value="ECO:0007669"/>
    <property type="project" value="TreeGrafter"/>
</dbReference>
<dbReference type="Proteomes" id="UP000031433">
    <property type="component" value="Unassembled WGS sequence"/>
</dbReference>
<protein>
    <submittedName>
        <fullName evidence="5">Cytochrome C</fullName>
    </submittedName>
</protein>
<dbReference type="InterPro" id="IPR010177">
    <property type="entry name" value="Paired_CXXCH_1"/>
</dbReference>
<dbReference type="InterPro" id="IPR036280">
    <property type="entry name" value="Multihaem_cyt_sf"/>
</dbReference>
<evidence type="ECO:0000256" key="2">
    <source>
        <dbReference type="SAM" id="MobiDB-lite"/>
    </source>
</evidence>
<dbReference type="AlphaFoldDB" id="A0A0C1QKZ8"/>
<evidence type="ECO:0000313" key="5">
    <source>
        <dbReference type="EMBL" id="KIE41292.1"/>
    </source>
</evidence>
<dbReference type="PANTHER" id="PTHR35038">
    <property type="entry name" value="DISSIMILATORY SULFITE REDUCTASE SIRA"/>
    <property type="match status" value="1"/>
</dbReference>
<evidence type="ECO:0000259" key="4">
    <source>
        <dbReference type="Pfam" id="PF09699"/>
    </source>
</evidence>
<organism evidence="5 6">
    <name type="scientific">Geobacter soli</name>
    <dbReference type="NCBI Taxonomy" id="1510391"/>
    <lineage>
        <taxon>Bacteria</taxon>
        <taxon>Pseudomonadati</taxon>
        <taxon>Thermodesulfobacteriota</taxon>
        <taxon>Desulfuromonadia</taxon>
        <taxon>Geobacterales</taxon>
        <taxon>Geobacteraceae</taxon>
        <taxon>Geobacter</taxon>
    </lineage>
</organism>
<feature type="domain" description="Doubled CXXCH motif" evidence="4">
    <location>
        <begin position="138"/>
        <end position="170"/>
    </location>
</feature>
<dbReference type="SUPFAM" id="SSF48695">
    <property type="entry name" value="Multiheme cytochromes"/>
    <property type="match status" value="1"/>
</dbReference>
<dbReference type="Gene3D" id="3.90.10.10">
    <property type="entry name" value="Cytochrome C3"/>
    <property type="match status" value="1"/>
</dbReference>
<feature type="signal peptide" evidence="3">
    <location>
        <begin position="1"/>
        <end position="22"/>
    </location>
</feature>
<feature type="region of interest" description="Disordered" evidence="2">
    <location>
        <begin position="271"/>
        <end position="291"/>
    </location>
</feature>
<dbReference type="InterPro" id="IPR051829">
    <property type="entry name" value="Multiheme_Cytochr_ET"/>
</dbReference>
<proteinExistence type="predicted"/>
<dbReference type="PANTHER" id="PTHR35038:SF6">
    <property type="entry name" value="SURFACE LOCALIZED DECAHEME CYTOCHROME C LIPOPROTEIN"/>
    <property type="match status" value="1"/>
</dbReference>
<evidence type="ECO:0000313" key="6">
    <source>
        <dbReference type="Proteomes" id="UP000031433"/>
    </source>
</evidence>
<keyword evidence="1 3" id="KW-0732">Signal</keyword>
<name>A0A0C1QKZ8_9BACT</name>